<protein>
    <submittedName>
        <fullName evidence="1">Uncharacterized protein</fullName>
    </submittedName>
</protein>
<name>A0AAE3YCY4_9FLAO</name>
<evidence type="ECO:0000313" key="2">
    <source>
        <dbReference type="Proteomes" id="UP001184861"/>
    </source>
</evidence>
<gene>
    <name evidence="1" type="ORF">J2787_003268</name>
</gene>
<accession>A0AAE3YCY4</accession>
<evidence type="ECO:0000313" key="1">
    <source>
        <dbReference type="EMBL" id="MDR6527876.1"/>
    </source>
</evidence>
<dbReference type="AlphaFoldDB" id="A0AAE3YCY4"/>
<dbReference type="EMBL" id="JAVDQY010000003">
    <property type="protein sequence ID" value="MDR6527876.1"/>
    <property type="molecule type" value="Genomic_DNA"/>
</dbReference>
<sequence length="577" mass="62091">MKKVPPFLFGEEELIINKQQIMAKKTIAALKEYFRAGKRPTESQFSDLIDSYVHMDAFNPNAYLPLSGGKMSGVLSLGNTSTTWISRDLSDVSVNSNFSRYFTKLIGSNGDVDSFGYYGAVTNTGSVTMNWGFIGGIAYNGKNAIRWTPDQRVAIGGSAAVIPTTGYALDVIGNAYVRGDVTFAGGLNTYQGSLQVQHLSVNKLRADSANTILSAGSNSGTSGIFLRPAGDTVTTNQVIVNANGTQYVDNYNVLFGSQTTTGSSVFHTNVSGVNTPGYGIWMAHNLQFNGTDFIQPRASLNSWAFTVNNHKGFSFNRANNSTTNGSAVSLIELVKISGTGVISTLNNGSSDQWNAAYGWGNHAGKYMPINHATPVSALPYQNDMLAVPVGTYVAAVSSGSPNLPYTQAGGLISFGNTAVSTRLLGARDNSDNLWFQSGDGKGAWRQLASRDWVITQLASASKVTMSSAEVSSAPVRETNMPTKKEYEIDSAFYLELNDETEFITVTGNQPSDMICNITEVYSQQEMKIINLSTSSLIKLQIKGSSAVVVEPMKYMNIYITENVKVINLGQFAVEVLA</sequence>
<comment type="caution">
    <text evidence="1">The sequence shown here is derived from an EMBL/GenBank/DDBJ whole genome shotgun (WGS) entry which is preliminary data.</text>
</comment>
<proteinExistence type="predicted"/>
<dbReference type="RefSeq" id="WP_309947205.1">
    <property type="nucleotide sequence ID" value="NZ_JAVDQY010000003.1"/>
</dbReference>
<reference evidence="1" key="1">
    <citation type="submission" date="2023-07" db="EMBL/GenBank/DDBJ databases">
        <title>Sorghum-associated microbial communities from plants grown in Nebraska, USA.</title>
        <authorList>
            <person name="Schachtman D."/>
        </authorList>
    </citation>
    <scope>NUCLEOTIDE SEQUENCE</scope>
    <source>
        <strain evidence="1">DS2360</strain>
    </source>
</reference>
<organism evidence="1 2">
    <name type="scientific">Chryseobacterium rhizosphaerae</name>
    <dbReference type="NCBI Taxonomy" id="395937"/>
    <lineage>
        <taxon>Bacteria</taxon>
        <taxon>Pseudomonadati</taxon>
        <taxon>Bacteroidota</taxon>
        <taxon>Flavobacteriia</taxon>
        <taxon>Flavobacteriales</taxon>
        <taxon>Weeksellaceae</taxon>
        <taxon>Chryseobacterium group</taxon>
        <taxon>Chryseobacterium</taxon>
    </lineage>
</organism>
<dbReference type="Proteomes" id="UP001184861">
    <property type="component" value="Unassembled WGS sequence"/>
</dbReference>